<dbReference type="STRING" id="57577.A0A2K3K0V7"/>
<evidence type="ECO:0000313" key="2">
    <source>
        <dbReference type="EMBL" id="PNX59947.1"/>
    </source>
</evidence>
<keyword evidence="2" id="KW-0547">Nucleotide-binding</keyword>
<reference evidence="2 3" key="1">
    <citation type="journal article" date="2014" name="Am. J. Bot.">
        <title>Genome assembly and annotation for red clover (Trifolium pratense; Fabaceae).</title>
        <authorList>
            <person name="Istvanek J."/>
            <person name="Jaros M."/>
            <person name="Krenek A."/>
            <person name="Repkova J."/>
        </authorList>
    </citation>
    <scope>NUCLEOTIDE SEQUENCE [LARGE SCALE GENOMIC DNA]</scope>
    <source>
        <strain evidence="3">cv. Tatra</strain>
        <tissue evidence="2">Young leaves</tissue>
    </source>
</reference>
<dbReference type="GO" id="GO:0004386">
    <property type="term" value="F:helicase activity"/>
    <property type="evidence" value="ECO:0007669"/>
    <property type="project" value="UniProtKB-KW"/>
</dbReference>
<feature type="non-terminal residue" evidence="2">
    <location>
        <position position="1"/>
    </location>
</feature>
<comment type="caution">
    <text evidence="2">The sequence shown here is derived from an EMBL/GenBank/DDBJ whole genome shotgun (WGS) entry which is preliminary data.</text>
</comment>
<dbReference type="AlphaFoldDB" id="A0A2K3K0V7"/>
<organism evidence="2 3">
    <name type="scientific">Trifolium pratense</name>
    <name type="common">Red clover</name>
    <dbReference type="NCBI Taxonomy" id="57577"/>
    <lineage>
        <taxon>Eukaryota</taxon>
        <taxon>Viridiplantae</taxon>
        <taxon>Streptophyta</taxon>
        <taxon>Embryophyta</taxon>
        <taxon>Tracheophyta</taxon>
        <taxon>Spermatophyta</taxon>
        <taxon>Magnoliopsida</taxon>
        <taxon>eudicotyledons</taxon>
        <taxon>Gunneridae</taxon>
        <taxon>Pentapetalae</taxon>
        <taxon>rosids</taxon>
        <taxon>fabids</taxon>
        <taxon>Fabales</taxon>
        <taxon>Fabaceae</taxon>
        <taxon>Papilionoideae</taxon>
        <taxon>50 kb inversion clade</taxon>
        <taxon>NPAAA clade</taxon>
        <taxon>Hologalegina</taxon>
        <taxon>IRL clade</taxon>
        <taxon>Trifolieae</taxon>
        <taxon>Trifolium</taxon>
    </lineage>
</organism>
<sequence>ITFISEDDARYAPDLVKALELSEQIVPDDLKSLADGFMAKVTQGLEQAHGTGYGGSGFKFNEEEDEVRKAAKKAQAKEYGFEEDKSDSEDEDDGIRKAGGDISQHPALAQISNGGLPVSLPPVLGLQTPVLPGTGLPVAANDGAARAAIAAINLQHNLAKIQSEALPEH</sequence>
<keyword evidence="2" id="KW-0067">ATP-binding</keyword>
<evidence type="ECO:0000256" key="1">
    <source>
        <dbReference type="SAM" id="MobiDB-lite"/>
    </source>
</evidence>
<accession>A0A2K3K0V7</accession>
<dbReference type="ExpressionAtlas" id="A0A2K3K0V7">
    <property type="expression patterns" value="baseline"/>
</dbReference>
<keyword evidence="2" id="KW-0347">Helicase</keyword>
<feature type="compositionally biased region" description="Acidic residues" evidence="1">
    <location>
        <begin position="84"/>
        <end position="93"/>
    </location>
</feature>
<evidence type="ECO:0000313" key="3">
    <source>
        <dbReference type="Proteomes" id="UP000236291"/>
    </source>
</evidence>
<name>A0A2K3K0V7_TRIPR</name>
<protein>
    <submittedName>
        <fullName evidence="2">DEAD-box ATP-dependent RNA helicase 42-like protein</fullName>
    </submittedName>
</protein>
<feature type="region of interest" description="Disordered" evidence="1">
    <location>
        <begin position="64"/>
        <end position="103"/>
    </location>
</feature>
<feature type="non-terminal residue" evidence="2">
    <location>
        <position position="169"/>
    </location>
</feature>
<gene>
    <name evidence="2" type="ORF">L195_g059940</name>
</gene>
<dbReference type="Proteomes" id="UP000236291">
    <property type="component" value="Unassembled WGS sequence"/>
</dbReference>
<proteinExistence type="predicted"/>
<keyword evidence="2" id="KW-0378">Hydrolase</keyword>
<reference evidence="2 3" key="2">
    <citation type="journal article" date="2017" name="Front. Plant Sci.">
        <title>Gene Classification and Mining of Molecular Markers Useful in Red Clover (Trifolium pratense) Breeding.</title>
        <authorList>
            <person name="Istvanek J."/>
            <person name="Dluhosova J."/>
            <person name="Dluhos P."/>
            <person name="Patkova L."/>
            <person name="Nedelnik J."/>
            <person name="Repkova J."/>
        </authorList>
    </citation>
    <scope>NUCLEOTIDE SEQUENCE [LARGE SCALE GENOMIC DNA]</scope>
    <source>
        <strain evidence="3">cv. Tatra</strain>
        <tissue evidence="2">Young leaves</tissue>
    </source>
</reference>
<dbReference type="EMBL" id="ASHM01134308">
    <property type="protein sequence ID" value="PNX59947.1"/>
    <property type="molecule type" value="Genomic_DNA"/>
</dbReference>